<proteinExistence type="predicted"/>
<dbReference type="PROSITE" id="PS50111">
    <property type="entry name" value="CHEMOTAXIS_TRANSDUC_2"/>
    <property type="match status" value="1"/>
</dbReference>
<dbReference type="EMBL" id="BIMW01000089">
    <property type="protein sequence ID" value="GCE94086.1"/>
    <property type="molecule type" value="Genomic_DNA"/>
</dbReference>
<dbReference type="RefSeq" id="WP_014277149.1">
    <property type="nucleotide sequence ID" value="NZ_BIMW01000089.1"/>
</dbReference>
<evidence type="ECO:0000256" key="4">
    <source>
        <dbReference type="SAM" id="Phobius"/>
    </source>
</evidence>
<keyword evidence="3" id="KW-0175">Coiled coil</keyword>
<dbReference type="PANTHER" id="PTHR32089">
    <property type="entry name" value="METHYL-ACCEPTING CHEMOTAXIS PROTEIN MCPB"/>
    <property type="match status" value="1"/>
</dbReference>
<evidence type="ECO:0000313" key="6">
    <source>
        <dbReference type="EMBL" id="GCE94086.1"/>
    </source>
</evidence>
<reference evidence="6 7" key="1">
    <citation type="journal article" date="2019" name="J Genomics">
        <title>The Draft Genome of a Hydrogen-producing Cyanobacterium, Arthrospira platensis NIES-46.</title>
        <authorList>
            <person name="Suzuki S."/>
            <person name="Yamaguchi H."/>
            <person name="Kawachi M."/>
        </authorList>
    </citation>
    <scope>NUCLEOTIDE SEQUENCE [LARGE SCALE GENOMIC DNA]</scope>
    <source>
        <strain evidence="6 7">NIES-46</strain>
    </source>
</reference>
<dbReference type="SUPFAM" id="SSF58104">
    <property type="entry name" value="Methyl-accepting chemotaxis protein (MCP) signaling domain"/>
    <property type="match status" value="1"/>
</dbReference>
<evidence type="ECO:0000256" key="1">
    <source>
        <dbReference type="ARBA" id="ARBA00023224"/>
    </source>
</evidence>
<dbReference type="Pfam" id="PF05227">
    <property type="entry name" value="CHASE3"/>
    <property type="match status" value="1"/>
</dbReference>
<dbReference type="SMART" id="SM00283">
    <property type="entry name" value="MA"/>
    <property type="match status" value="1"/>
</dbReference>
<keyword evidence="4" id="KW-0472">Membrane</keyword>
<dbReference type="Gene3D" id="1.10.287.950">
    <property type="entry name" value="Methyl-accepting chemotaxis protein"/>
    <property type="match status" value="1"/>
</dbReference>
<gene>
    <name evidence="6" type="ORF">NIES46_21380</name>
</gene>
<name>A0A5M3T8F5_LIMPL</name>
<sequence>MLKGIWSLFSFQQGSLRQRIFKGYLIPLILFLIVAGLVYFIGVQPVQQQVKNVDQIYGEIEEVNNLAFSIVAMQRAARGYILGRDSRELEEYEEWDTLFYEQSENLRSRIQETEQRQTLDRIIAIGDQVNEFDRRLISYVQLGRPEKVTEVLQKAEGQAITDQLEQLVRGFEATKRQQLNNQQNRQINLLRWLTILIFGSTAICAVVVLSIGLGISATIDRETAQISNSSLEITSALEEQERSLGVQATSVNQTTTTIDELNAAVQNSTEQAKIATDEAHRALGLSEKGSDAVQQTLDRMELLRQTVEAIANRSLELSEKSLQINNIARSVSNLAYQTNLLALNASVEAVRAGQQGLGFGVVALEIRKLADRSKQSAAEINTLVLDIQNAINTTVKVTESGKLSVSESVKSAHNMSSSFAGVSQAFHQVYLNNQTIARTAEQQLLALQQVSEAMNSLNQVARQNADSIALLRANTQRLNESLINLR</sequence>
<feature type="domain" description="Methyl-accepting transducer" evidence="5">
    <location>
        <begin position="222"/>
        <end position="458"/>
    </location>
</feature>
<feature type="transmembrane region" description="Helical" evidence="4">
    <location>
        <begin position="21"/>
        <end position="42"/>
    </location>
</feature>
<comment type="caution">
    <text evidence="6">The sequence shown here is derived from an EMBL/GenBank/DDBJ whole genome shotgun (WGS) entry which is preliminary data.</text>
</comment>
<dbReference type="Pfam" id="PF00015">
    <property type="entry name" value="MCPsignal"/>
    <property type="match status" value="1"/>
</dbReference>
<keyword evidence="4" id="KW-0812">Transmembrane</keyword>
<organism evidence="6 7">
    <name type="scientific">Limnospira platensis NIES-46</name>
    <dbReference type="NCBI Taxonomy" id="1236695"/>
    <lineage>
        <taxon>Bacteria</taxon>
        <taxon>Bacillati</taxon>
        <taxon>Cyanobacteriota</taxon>
        <taxon>Cyanophyceae</taxon>
        <taxon>Oscillatoriophycideae</taxon>
        <taxon>Oscillatoriales</taxon>
        <taxon>Sirenicapillariaceae</taxon>
        <taxon>Limnospira</taxon>
    </lineage>
</organism>
<keyword evidence="7" id="KW-1185">Reference proteome</keyword>
<keyword evidence="4" id="KW-1133">Transmembrane helix</keyword>
<evidence type="ECO:0000259" key="5">
    <source>
        <dbReference type="PROSITE" id="PS50111"/>
    </source>
</evidence>
<keyword evidence="1 2" id="KW-0807">Transducer</keyword>
<evidence type="ECO:0000256" key="2">
    <source>
        <dbReference type="PROSITE-ProRule" id="PRU00284"/>
    </source>
</evidence>
<dbReference type="Proteomes" id="UP000326169">
    <property type="component" value="Unassembled WGS sequence"/>
</dbReference>
<feature type="transmembrane region" description="Helical" evidence="4">
    <location>
        <begin position="189"/>
        <end position="215"/>
    </location>
</feature>
<evidence type="ECO:0000256" key="3">
    <source>
        <dbReference type="SAM" id="Coils"/>
    </source>
</evidence>
<dbReference type="GeneID" id="301682994"/>
<dbReference type="InterPro" id="IPR007891">
    <property type="entry name" value="CHASE3"/>
</dbReference>
<protein>
    <submittedName>
        <fullName evidence="6">Methyl-accepting chemotaxis protein</fullName>
    </submittedName>
</protein>
<dbReference type="InterPro" id="IPR004089">
    <property type="entry name" value="MCPsignal_dom"/>
</dbReference>
<dbReference type="PANTHER" id="PTHR32089:SF112">
    <property type="entry name" value="LYSOZYME-LIKE PROTEIN-RELATED"/>
    <property type="match status" value="1"/>
</dbReference>
<accession>A0A5M3T8F5</accession>
<evidence type="ECO:0000313" key="7">
    <source>
        <dbReference type="Proteomes" id="UP000326169"/>
    </source>
</evidence>
<feature type="coiled-coil region" evidence="3">
    <location>
        <begin position="251"/>
        <end position="278"/>
    </location>
</feature>